<protein>
    <submittedName>
        <fullName evidence="1">Uncharacterized protein</fullName>
    </submittedName>
</protein>
<keyword evidence="2" id="KW-1185">Reference proteome</keyword>
<dbReference type="RefSeq" id="WP_199739589.1">
    <property type="nucleotide sequence ID" value="NZ_VJWD01000013.1"/>
</dbReference>
<evidence type="ECO:0000313" key="1">
    <source>
        <dbReference type="EMBL" id="SES23027.1"/>
    </source>
</evidence>
<evidence type="ECO:0000313" key="2">
    <source>
        <dbReference type="Proteomes" id="UP000199318"/>
    </source>
</evidence>
<dbReference type="STRING" id="1464123.SAMN05444126_12223"/>
<dbReference type="Pfam" id="PF26149">
    <property type="entry name" value="YuzK"/>
    <property type="match status" value="1"/>
</dbReference>
<dbReference type="EMBL" id="FOGV01000022">
    <property type="protein sequence ID" value="SES23027.1"/>
    <property type="molecule type" value="Genomic_DNA"/>
</dbReference>
<dbReference type="AlphaFoldDB" id="A0A1H9VNX0"/>
<reference evidence="2" key="1">
    <citation type="submission" date="2016-10" db="EMBL/GenBank/DDBJ databases">
        <authorList>
            <person name="de Groot N.N."/>
        </authorList>
    </citation>
    <scope>NUCLEOTIDE SEQUENCE [LARGE SCALE GENOMIC DNA]</scope>
    <source>
        <strain evidence="2">10nlg</strain>
    </source>
</reference>
<comment type="caution">
    <text evidence="1">The sequence shown here is derived from an EMBL/GenBank/DDBJ whole genome shotgun (WGS) entry which is preliminary data.</text>
</comment>
<sequence>MHQNHGIGYAEYNQCLHTRLQVEEDREKNHRESLQLIDQLQRQVHG</sequence>
<name>A0A1H9VNX0_9BACI</name>
<dbReference type="InterPro" id="IPR058676">
    <property type="entry name" value="YuzK"/>
</dbReference>
<accession>A0A1H9VNX0</accession>
<proteinExistence type="predicted"/>
<organism evidence="1 2">
    <name type="scientific">Salisediminibacterium halotolerans</name>
    <dbReference type="NCBI Taxonomy" id="517425"/>
    <lineage>
        <taxon>Bacteria</taxon>
        <taxon>Bacillati</taxon>
        <taxon>Bacillota</taxon>
        <taxon>Bacilli</taxon>
        <taxon>Bacillales</taxon>
        <taxon>Bacillaceae</taxon>
        <taxon>Salisediminibacterium</taxon>
    </lineage>
</organism>
<dbReference type="Proteomes" id="UP000199318">
    <property type="component" value="Unassembled WGS sequence"/>
</dbReference>
<gene>
    <name evidence="1" type="ORF">SAMN05444126_12223</name>
</gene>